<protein>
    <submittedName>
        <fullName evidence="1">Uncharacterized protein</fullName>
    </submittedName>
</protein>
<sequence>ELTFYVLISYYWGGLRSKVKYKKQRPGLQIKRHKIMNQYSL</sequence>
<dbReference type="Proteomes" id="UP000029867">
    <property type="component" value="Unassembled WGS sequence"/>
</dbReference>
<reference evidence="2" key="1">
    <citation type="journal article" date="2014" name="Microb. Cell Fact.">
        <title>Exploiting Issatchenkia orientalis SD108 for succinic acid production.</title>
        <authorList>
            <person name="Xiao H."/>
            <person name="Shao Z."/>
            <person name="Jiang Y."/>
            <person name="Dole S."/>
            <person name="Zhao H."/>
        </authorList>
    </citation>
    <scope>NUCLEOTIDE SEQUENCE [LARGE SCALE GENOMIC DNA]</scope>
    <source>
        <strain evidence="2">SD108</strain>
    </source>
</reference>
<accession>A0A099NQ27</accession>
<proteinExistence type="predicted"/>
<evidence type="ECO:0000313" key="1">
    <source>
        <dbReference type="EMBL" id="KGK34640.1"/>
    </source>
</evidence>
<gene>
    <name evidence="1" type="ORF">JL09_g6212</name>
</gene>
<dbReference type="EMBL" id="JQFK01001434">
    <property type="protein sequence ID" value="KGK34640.1"/>
    <property type="molecule type" value="Genomic_DNA"/>
</dbReference>
<organism evidence="1 2">
    <name type="scientific">Pichia kudriavzevii</name>
    <name type="common">Yeast</name>
    <name type="synonym">Issatchenkia orientalis</name>
    <dbReference type="NCBI Taxonomy" id="4909"/>
    <lineage>
        <taxon>Eukaryota</taxon>
        <taxon>Fungi</taxon>
        <taxon>Dikarya</taxon>
        <taxon>Ascomycota</taxon>
        <taxon>Saccharomycotina</taxon>
        <taxon>Pichiomycetes</taxon>
        <taxon>Pichiales</taxon>
        <taxon>Pichiaceae</taxon>
        <taxon>Pichia</taxon>
    </lineage>
</organism>
<name>A0A099NQ27_PICKU</name>
<dbReference type="AlphaFoldDB" id="A0A099NQ27"/>
<dbReference type="HOGENOM" id="CLU_3282311_0_0_1"/>
<evidence type="ECO:0000313" key="2">
    <source>
        <dbReference type="Proteomes" id="UP000029867"/>
    </source>
</evidence>
<feature type="non-terminal residue" evidence="1">
    <location>
        <position position="1"/>
    </location>
</feature>
<comment type="caution">
    <text evidence="1">The sequence shown here is derived from an EMBL/GenBank/DDBJ whole genome shotgun (WGS) entry which is preliminary data.</text>
</comment>